<name>A0A936F441_9BACT</name>
<dbReference type="SUPFAM" id="SSF53335">
    <property type="entry name" value="S-adenosyl-L-methionine-dependent methyltransferases"/>
    <property type="match status" value="1"/>
</dbReference>
<dbReference type="GO" id="GO:0008168">
    <property type="term" value="F:methyltransferase activity"/>
    <property type="evidence" value="ECO:0007669"/>
    <property type="project" value="UniProtKB-KW"/>
</dbReference>
<evidence type="ECO:0000313" key="1">
    <source>
        <dbReference type="EMBL" id="MBK8573759.1"/>
    </source>
</evidence>
<keyword evidence="1" id="KW-0489">Methyltransferase</keyword>
<dbReference type="InterPro" id="IPR029063">
    <property type="entry name" value="SAM-dependent_MTases_sf"/>
</dbReference>
<dbReference type="GO" id="GO:0032259">
    <property type="term" value="P:methylation"/>
    <property type="evidence" value="ECO:0007669"/>
    <property type="project" value="UniProtKB-KW"/>
</dbReference>
<evidence type="ECO:0000313" key="2">
    <source>
        <dbReference type="Proteomes" id="UP000709959"/>
    </source>
</evidence>
<dbReference type="AlphaFoldDB" id="A0A936F441"/>
<organism evidence="1 2">
    <name type="scientific">Candidatus Geothrix odensensis</name>
    <dbReference type="NCBI Taxonomy" id="2954440"/>
    <lineage>
        <taxon>Bacteria</taxon>
        <taxon>Pseudomonadati</taxon>
        <taxon>Acidobacteriota</taxon>
        <taxon>Holophagae</taxon>
        <taxon>Holophagales</taxon>
        <taxon>Holophagaceae</taxon>
        <taxon>Geothrix</taxon>
    </lineage>
</organism>
<dbReference type="Gene3D" id="3.40.50.150">
    <property type="entry name" value="Vaccinia Virus protein VP39"/>
    <property type="match status" value="1"/>
</dbReference>
<dbReference type="EMBL" id="JADKCH010000032">
    <property type="protein sequence ID" value="MBK8573759.1"/>
    <property type="molecule type" value="Genomic_DNA"/>
</dbReference>
<dbReference type="Proteomes" id="UP000709959">
    <property type="component" value="Unassembled WGS sequence"/>
</dbReference>
<accession>A0A936F441</accession>
<dbReference type="Pfam" id="PF13489">
    <property type="entry name" value="Methyltransf_23"/>
    <property type="match status" value="1"/>
</dbReference>
<proteinExistence type="predicted"/>
<sequence>MPRLQAVDSSFPHAMPIADSIAKVVARLEGAPGAGARWLRGYGMSKVRMDQLYPAALSLIPPGDGVLDLGCGIGLLGLLLEARGLRNETLGIEWDPAKARFGQRTAEGKVGTRILCGDLFEVPWPPCSVVTVLDVLHYLPAERQRALLFRIGAHLPEGGRLLLRVMDAQAGGMAILTRLAERLAVGFGWNLAPRVHWRSLADLRMDLADAGFSLRQDPGTRGAMAGNQILLCIREPKTAHGTGPSN</sequence>
<keyword evidence="1" id="KW-0808">Transferase</keyword>
<gene>
    <name evidence="1" type="ORF">IPN91_14330</name>
</gene>
<comment type="caution">
    <text evidence="1">The sequence shown here is derived from an EMBL/GenBank/DDBJ whole genome shotgun (WGS) entry which is preliminary data.</text>
</comment>
<protein>
    <submittedName>
        <fullName evidence="1">Methyltransferase domain-containing protein</fullName>
    </submittedName>
</protein>
<reference evidence="1 2" key="1">
    <citation type="submission" date="2020-10" db="EMBL/GenBank/DDBJ databases">
        <title>Connecting structure to function with the recovery of over 1000 high-quality activated sludge metagenome-assembled genomes encoding full-length rRNA genes using long-read sequencing.</title>
        <authorList>
            <person name="Singleton C.M."/>
            <person name="Petriglieri F."/>
            <person name="Kristensen J.M."/>
            <person name="Kirkegaard R.H."/>
            <person name="Michaelsen T.Y."/>
            <person name="Andersen M.H."/>
            <person name="Karst S.M."/>
            <person name="Dueholm M.S."/>
            <person name="Nielsen P.H."/>
            <person name="Albertsen M."/>
        </authorList>
    </citation>
    <scope>NUCLEOTIDE SEQUENCE [LARGE SCALE GENOMIC DNA]</scope>
    <source>
        <strain evidence="1">OdNE_18-Q3-R46-58_MAXAC.008</strain>
    </source>
</reference>